<evidence type="ECO:0000313" key="1">
    <source>
        <dbReference type="EMBL" id="EJX04407.1"/>
    </source>
</evidence>
<proteinExistence type="predicted"/>
<sequence>MNKLIQLFLTFARIGGLTFGGG</sequence>
<gene>
    <name evidence="1" type="ORF">EVA_07484</name>
</gene>
<feature type="non-terminal residue" evidence="1">
    <location>
        <position position="22"/>
    </location>
</feature>
<comment type="caution">
    <text evidence="1">The sequence shown here is derived from an EMBL/GenBank/DDBJ whole genome shotgun (WGS) entry which is preliminary data.</text>
</comment>
<name>J9GAR6_9ZZZZ</name>
<protein>
    <submittedName>
        <fullName evidence="1">Uncharacterized protein</fullName>
    </submittedName>
</protein>
<organism evidence="1">
    <name type="scientific">gut metagenome</name>
    <dbReference type="NCBI Taxonomy" id="749906"/>
    <lineage>
        <taxon>unclassified sequences</taxon>
        <taxon>metagenomes</taxon>
        <taxon>organismal metagenomes</taxon>
    </lineage>
</organism>
<reference evidence="1" key="1">
    <citation type="journal article" date="2012" name="PLoS ONE">
        <title>Gene sets for utilization of primary and secondary nutrition supplies in the distal gut of endangered iberian lynx.</title>
        <authorList>
            <person name="Alcaide M."/>
            <person name="Messina E."/>
            <person name="Richter M."/>
            <person name="Bargiela R."/>
            <person name="Peplies J."/>
            <person name="Huws S.A."/>
            <person name="Newbold C.J."/>
            <person name="Golyshin P.N."/>
            <person name="Simon M.A."/>
            <person name="Lopez G."/>
            <person name="Yakimov M.M."/>
            <person name="Ferrer M."/>
        </authorList>
    </citation>
    <scope>NUCLEOTIDE SEQUENCE</scope>
</reference>
<accession>J9GAR6</accession>
<dbReference type="AlphaFoldDB" id="J9GAR6"/>
<dbReference type="EMBL" id="AMCI01001816">
    <property type="protein sequence ID" value="EJX04407.1"/>
    <property type="molecule type" value="Genomic_DNA"/>
</dbReference>